<reference evidence="3" key="1">
    <citation type="submission" date="2018-01" db="EMBL/GenBank/DDBJ databases">
        <title>An insight into the sialome of Amazonian anophelines.</title>
        <authorList>
            <person name="Ribeiro J.M."/>
            <person name="Scarpassa V."/>
            <person name="Calvo E."/>
        </authorList>
    </citation>
    <scope>NUCLEOTIDE SEQUENCE</scope>
</reference>
<feature type="signal peptide" evidence="2">
    <location>
        <begin position="1"/>
        <end position="32"/>
    </location>
</feature>
<evidence type="ECO:0000256" key="2">
    <source>
        <dbReference type="SAM" id="SignalP"/>
    </source>
</evidence>
<dbReference type="AlphaFoldDB" id="A0A2M4D4C3"/>
<feature type="chain" id="PRO_5014714454" evidence="2">
    <location>
        <begin position="33"/>
        <end position="99"/>
    </location>
</feature>
<keyword evidence="2" id="KW-0732">Signal</keyword>
<feature type="compositionally biased region" description="Polar residues" evidence="1">
    <location>
        <begin position="48"/>
        <end position="58"/>
    </location>
</feature>
<feature type="region of interest" description="Disordered" evidence="1">
    <location>
        <begin position="32"/>
        <end position="85"/>
    </location>
</feature>
<evidence type="ECO:0000313" key="3">
    <source>
        <dbReference type="EMBL" id="MBW72434.1"/>
    </source>
</evidence>
<name>A0A2M4D4C3_ANODA</name>
<accession>A0A2M4D4C3</accession>
<protein>
    <submittedName>
        <fullName evidence="3">Putative secreted protein</fullName>
    </submittedName>
</protein>
<evidence type="ECO:0000256" key="1">
    <source>
        <dbReference type="SAM" id="MobiDB-lite"/>
    </source>
</evidence>
<proteinExistence type="predicted"/>
<sequence length="99" mass="11441">MDHSSRRIISLCSLAPGWLRLTGFVLPGGVRARPTNHSPYHHHPPRATVTSSLPSSRHPSLVPCATKPAHRDDDDDERWQHTNRERERERLIQIKLWIK</sequence>
<dbReference type="EMBL" id="GGFL01008256">
    <property type="protein sequence ID" value="MBW72434.1"/>
    <property type="molecule type" value="Transcribed_RNA"/>
</dbReference>
<organism evidence="3">
    <name type="scientific">Anopheles darlingi</name>
    <name type="common">Mosquito</name>
    <dbReference type="NCBI Taxonomy" id="43151"/>
    <lineage>
        <taxon>Eukaryota</taxon>
        <taxon>Metazoa</taxon>
        <taxon>Ecdysozoa</taxon>
        <taxon>Arthropoda</taxon>
        <taxon>Hexapoda</taxon>
        <taxon>Insecta</taxon>
        <taxon>Pterygota</taxon>
        <taxon>Neoptera</taxon>
        <taxon>Endopterygota</taxon>
        <taxon>Diptera</taxon>
        <taxon>Nematocera</taxon>
        <taxon>Culicoidea</taxon>
        <taxon>Culicidae</taxon>
        <taxon>Anophelinae</taxon>
        <taxon>Anopheles</taxon>
    </lineage>
</organism>